<dbReference type="RefSeq" id="WP_225250988.1">
    <property type="nucleotide sequence ID" value="NZ_JAIWIU010000095.1"/>
</dbReference>
<dbReference type="EMBL" id="JAIWIU010000095">
    <property type="protein sequence ID" value="MCA2017199.1"/>
    <property type="molecule type" value="Genomic_DNA"/>
</dbReference>
<gene>
    <name evidence="2" type="ORF">LDJ79_13820</name>
</gene>
<dbReference type="Proteomes" id="UP001199044">
    <property type="component" value="Unassembled WGS sequence"/>
</dbReference>
<evidence type="ECO:0000256" key="1">
    <source>
        <dbReference type="SAM" id="SignalP"/>
    </source>
</evidence>
<feature type="chain" id="PRO_5046661515" evidence="1">
    <location>
        <begin position="27"/>
        <end position="124"/>
    </location>
</feature>
<keyword evidence="1" id="KW-0732">Signal</keyword>
<organism evidence="2 3">
    <name type="scientific">Vibrio tritonius</name>
    <dbReference type="NCBI Taxonomy" id="1435069"/>
    <lineage>
        <taxon>Bacteria</taxon>
        <taxon>Pseudomonadati</taxon>
        <taxon>Pseudomonadota</taxon>
        <taxon>Gammaproteobacteria</taxon>
        <taxon>Vibrionales</taxon>
        <taxon>Vibrionaceae</taxon>
        <taxon>Vibrio</taxon>
    </lineage>
</organism>
<name>A0ABS7YSJ1_9VIBR</name>
<keyword evidence="3" id="KW-1185">Reference proteome</keyword>
<accession>A0ABS7YSJ1</accession>
<protein>
    <submittedName>
        <fullName evidence="2">Uncharacterized protein</fullName>
    </submittedName>
</protein>
<reference evidence="3" key="1">
    <citation type="submission" date="2023-07" db="EMBL/GenBank/DDBJ databases">
        <title>Molecular identification of indigenous halophilic bacteria isolated from red sea cost, biodegradation of synthetic dyes and assessment of degraded metabolite toxicity.</title>
        <authorList>
            <person name="Chaieb K."/>
            <person name="Altayb H.N."/>
        </authorList>
    </citation>
    <scope>NUCLEOTIDE SEQUENCE [LARGE SCALE GENOMIC DNA]</scope>
    <source>
        <strain evidence="3">K20</strain>
    </source>
</reference>
<evidence type="ECO:0000313" key="2">
    <source>
        <dbReference type="EMBL" id="MCA2017199.1"/>
    </source>
</evidence>
<feature type="signal peptide" evidence="1">
    <location>
        <begin position="1"/>
        <end position="26"/>
    </location>
</feature>
<evidence type="ECO:0000313" key="3">
    <source>
        <dbReference type="Proteomes" id="UP001199044"/>
    </source>
</evidence>
<proteinExistence type="predicted"/>
<comment type="caution">
    <text evidence="2">The sequence shown here is derived from an EMBL/GenBank/DDBJ whole genome shotgun (WGS) entry which is preliminary data.</text>
</comment>
<sequence>MMKKISSLITTVLYSSIFAIAPAANANNWYSQRDDSQHTGASFIIGAGSQIYFDNLLLSNATCMTVGLAKEVRDEIAYNGFSESDLGYDLVGCVTGTVLSRFVMHGLSFSASGNAFSLNYSARF</sequence>